<evidence type="ECO:0000256" key="1">
    <source>
        <dbReference type="SAM" id="Phobius"/>
    </source>
</evidence>
<dbReference type="PANTHER" id="PTHR35107">
    <property type="entry name" value="EXPRESSED PROTEIN"/>
    <property type="match status" value="1"/>
</dbReference>
<feature type="chain" id="PRO_5021186714" description="Legume lectin domain-containing protein" evidence="2">
    <location>
        <begin position="26"/>
        <end position="221"/>
    </location>
</feature>
<sequence>MASGSSHSLLFVSLLILSLTIGAYARPGVHFHPCKTFFISSFTISTFKPTQFANPNFPNQSPTDFVTIFTEINRFNPHHHQLQQPQLPDLPQQPFEIFVQRQPDFEFSRRIPRIHRRFHNHNHKSFDETFGVSSLRERTKDILSVVMALLFGAGCGALTAATMYLAWSLITNRYEFVRSEESDGDDSDFEYESPKKMGYVKISSDPAPVQAVQVPAPKEVV</sequence>
<evidence type="ECO:0008006" key="5">
    <source>
        <dbReference type="Google" id="ProtNLM"/>
    </source>
</evidence>
<proteinExistence type="predicted"/>
<organism evidence="3 4">
    <name type="scientific">Papaver somniferum</name>
    <name type="common">Opium poppy</name>
    <dbReference type="NCBI Taxonomy" id="3469"/>
    <lineage>
        <taxon>Eukaryota</taxon>
        <taxon>Viridiplantae</taxon>
        <taxon>Streptophyta</taxon>
        <taxon>Embryophyta</taxon>
        <taxon>Tracheophyta</taxon>
        <taxon>Spermatophyta</taxon>
        <taxon>Magnoliopsida</taxon>
        <taxon>Ranunculales</taxon>
        <taxon>Papaveraceae</taxon>
        <taxon>Papaveroideae</taxon>
        <taxon>Papaver</taxon>
    </lineage>
</organism>
<name>A0A4Y7KTS1_PAPSO</name>
<reference evidence="3 4" key="1">
    <citation type="journal article" date="2018" name="Science">
        <title>The opium poppy genome and morphinan production.</title>
        <authorList>
            <person name="Guo L."/>
            <person name="Winzer T."/>
            <person name="Yang X."/>
            <person name="Li Y."/>
            <person name="Ning Z."/>
            <person name="He Z."/>
            <person name="Teodor R."/>
            <person name="Lu Y."/>
            <person name="Bowser T.A."/>
            <person name="Graham I.A."/>
            <person name="Ye K."/>
        </authorList>
    </citation>
    <scope>NUCLEOTIDE SEQUENCE [LARGE SCALE GENOMIC DNA]</scope>
    <source>
        <strain evidence="4">cv. HN1</strain>
        <tissue evidence="3">Leaves</tissue>
    </source>
</reference>
<dbReference type="Proteomes" id="UP000316621">
    <property type="component" value="Chromosome 8"/>
</dbReference>
<keyword evidence="1" id="KW-0472">Membrane</keyword>
<evidence type="ECO:0000256" key="2">
    <source>
        <dbReference type="SAM" id="SignalP"/>
    </source>
</evidence>
<accession>A0A4Y7KTS1</accession>
<dbReference type="AlphaFoldDB" id="A0A4Y7KTS1"/>
<dbReference type="OrthoDB" id="769005at2759"/>
<dbReference type="EMBL" id="CM010722">
    <property type="protein sequence ID" value="RZC75578.1"/>
    <property type="molecule type" value="Genomic_DNA"/>
</dbReference>
<keyword evidence="1" id="KW-1133">Transmembrane helix</keyword>
<feature type="transmembrane region" description="Helical" evidence="1">
    <location>
        <begin position="142"/>
        <end position="167"/>
    </location>
</feature>
<gene>
    <name evidence="3" type="ORF">C5167_051075</name>
</gene>
<protein>
    <recommendedName>
        <fullName evidence="5">Legume lectin domain-containing protein</fullName>
    </recommendedName>
</protein>
<feature type="signal peptide" evidence="2">
    <location>
        <begin position="1"/>
        <end position="25"/>
    </location>
</feature>
<dbReference type="OMA" id="FVTIFTE"/>
<evidence type="ECO:0000313" key="4">
    <source>
        <dbReference type="Proteomes" id="UP000316621"/>
    </source>
</evidence>
<dbReference type="PANTHER" id="PTHR35107:SF2">
    <property type="entry name" value="EXPRESSED PROTEIN"/>
    <property type="match status" value="1"/>
</dbReference>
<keyword evidence="2" id="KW-0732">Signal</keyword>
<evidence type="ECO:0000313" key="3">
    <source>
        <dbReference type="EMBL" id="RZC75578.1"/>
    </source>
</evidence>
<keyword evidence="4" id="KW-1185">Reference proteome</keyword>
<dbReference type="Gramene" id="RZC75578">
    <property type="protein sequence ID" value="RZC75578"/>
    <property type="gene ID" value="C5167_051075"/>
</dbReference>
<keyword evidence="1" id="KW-0812">Transmembrane</keyword>